<sequence length="132" mass="14927">MPQAKKTPPEDESSRSVLNPLDVMVITRERLQDTLDDAVRRGRMTRDDATDLLAEIVRRAISAPTDRVMREVRRVTGAADVFPIDEYDELTAAQIVSRLGELPVGELRRVRDYERRNANRKTVLAALDAKLA</sequence>
<accession>A0A9X3N4J8</accession>
<protein>
    <submittedName>
        <fullName evidence="1">Uncharacterized protein</fullName>
    </submittedName>
</protein>
<dbReference type="EMBL" id="JAPDOD010000036">
    <property type="protein sequence ID" value="MDA0164678.1"/>
    <property type="molecule type" value="Genomic_DNA"/>
</dbReference>
<dbReference type="AlphaFoldDB" id="A0A9X3N4J8"/>
<name>A0A9X3N4J8_9ACTN</name>
<dbReference type="Proteomes" id="UP001149140">
    <property type="component" value="Unassembled WGS sequence"/>
</dbReference>
<keyword evidence="2" id="KW-1185">Reference proteome</keyword>
<proteinExistence type="predicted"/>
<evidence type="ECO:0000313" key="2">
    <source>
        <dbReference type="Proteomes" id="UP001149140"/>
    </source>
</evidence>
<gene>
    <name evidence="1" type="ORF">OM076_30705</name>
</gene>
<reference evidence="1" key="1">
    <citation type="submission" date="2022-10" db="EMBL/GenBank/DDBJ databases">
        <title>The WGS of Solirubrobacter ginsenosidimutans DSM 21036.</title>
        <authorList>
            <person name="Jiang Z."/>
        </authorList>
    </citation>
    <scope>NUCLEOTIDE SEQUENCE</scope>
    <source>
        <strain evidence="1">DSM 21036</strain>
    </source>
</reference>
<comment type="caution">
    <text evidence="1">The sequence shown here is derived from an EMBL/GenBank/DDBJ whole genome shotgun (WGS) entry which is preliminary data.</text>
</comment>
<evidence type="ECO:0000313" key="1">
    <source>
        <dbReference type="EMBL" id="MDA0164678.1"/>
    </source>
</evidence>
<organism evidence="1 2">
    <name type="scientific">Solirubrobacter ginsenosidimutans</name>
    <dbReference type="NCBI Taxonomy" id="490573"/>
    <lineage>
        <taxon>Bacteria</taxon>
        <taxon>Bacillati</taxon>
        <taxon>Actinomycetota</taxon>
        <taxon>Thermoleophilia</taxon>
        <taxon>Solirubrobacterales</taxon>
        <taxon>Solirubrobacteraceae</taxon>
        <taxon>Solirubrobacter</taxon>
    </lineage>
</organism>